<feature type="signal peptide" evidence="3">
    <location>
        <begin position="1"/>
        <end position="21"/>
    </location>
</feature>
<dbReference type="OrthoDB" id="8566009at2"/>
<gene>
    <name evidence="5" type="ORF">EBAPG3_009955</name>
</gene>
<keyword evidence="3" id="KW-0732">Signal</keyword>
<dbReference type="Pfam" id="PF07589">
    <property type="entry name" value="PEP-CTERM"/>
    <property type="match status" value="1"/>
</dbReference>
<evidence type="ECO:0000256" key="2">
    <source>
        <dbReference type="SAM" id="Phobius"/>
    </source>
</evidence>
<evidence type="ECO:0000259" key="4">
    <source>
        <dbReference type="Pfam" id="PF07589"/>
    </source>
</evidence>
<evidence type="ECO:0000256" key="1">
    <source>
        <dbReference type="SAM" id="MobiDB-lite"/>
    </source>
</evidence>
<keyword evidence="2" id="KW-0812">Transmembrane</keyword>
<dbReference type="EMBL" id="CP021106">
    <property type="protein sequence ID" value="ARO88068.1"/>
    <property type="molecule type" value="Genomic_DNA"/>
</dbReference>
<feature type="transmembrane region" description="Helical" evidence="2">
    <location>
        <begin position="110"/>
        <end position="126"/>
    </location>
</feature>
<dbReference type="AlphaFoldDB" id="A0A1W6SQI1"/>
<protein>
    <submittedName>
        <fullName evidence="5">PEP-CTERM sorting domain-containing protein</fullName>
    </submittedName>
</protein>
<dbReference type="KEGG" id="nlc:EBAPG3_009955"/>
<evidence type="ECO:0000256" key="3">
    <source>
        <dbReference type="SAM" id="SignalP"/>
    </source>
</evidence>
<feature type="compositionally biased region" description="Basic and acidic residues" evidence="1">
    <location>
        <begin position="22"/>
        <end position="41"/>
    </location>
</feature>
<name>A0A1W6SQI1_9PROT</name>
<evidence type="ECO:0000313" key="6">
    <source>
        <dbReference type="Proteomes" id="UP000012179"/>
    </source>
</evidence>
<dbReference type="InterPro" id="IPR013424">
    <property type="entry name" value="Ice-binding_C"/>
</dbReference>
<evidence type="ECO:0000313" key="5">
    <source>
        <dbReference type="EMBL" id="ARO88068.1"/>
    </source>
</evidence>
<dbReference type="Proteomes" id="UP000012179">
    <property type="component" value="Chromosome"/>
</dbReference>
<reference evidence="5 6" key="1">
    <citation type="journal article" date="2015" name="Int. J. Syst. Evol. Microbiol.">
        <title>Nitrosospira lacus sp. nov., a psychrotolerant, ammonia-oxidizing bacterium from sandy lake sediment.</title>
        <authorList>
            <person name="Urakawa H."/>
            <person name="Garcia J.C."/>
            <person name="Nielsen J.L."/>
            <person name="Le V.Q."/>
            <person name="Kozlowski J.A."/>
            <person name="Stein L.Y."/>
            <person name="Lim C.K."/>
            <person name="Pommerening-Roser A."/>
            <person name="Martens-Habbena W."/>
            <person name="Stahl D.A."/>
            <person name="Klotz M.G."/>
        </authorList>
    </citation>
    <scope>NUCLEOTIDE SEQUENCE [LARGE SCALE GENOMIC DNA]</scope>
    <source>
        <strain evidence="5 6">APG3</strain>
    </source>
</reference>
<dbReference type="NCBIfam" id="TIGR02595">
    <property type="entry name" value="PEP_CTERM"/>
    <property type="match status" value="1"/>
</dbReference>
<keyword evidence="6" id="KW-1185">Reference proteome</keyword>
<feature type="chain" id="PRO_5010880959" evidence="3">
    <location>
        <begin position="22"/>
        <end position="131"/>
    </location>
</feature>
<proteinExistence type="predicted"/>
<feature type="domain" description="Ice-binding protein C-terminal" evidence="4">
    <location>
        <begin position="106"/>
        <end position="130"/>
    </location>
</feature>
<sequence length="131" mass="14305">MRAKIGITLLMGVLAISGVQAGEKDKSQSDRTNTKAFDKEWNPTSGNASGKNPDHPSHRKHRQTPGKGWTPPPGRLPDSIVTRPTWDSDRLKHHDQLPVQFSNVSTVPEPGSLILVGIGLIGLFAARNRKQ</sequence>
<feature type="region of interest" description="Disordered" evidence="1">
    <location>
        <begin position="20"/>
        <end position="88"/>
    </location>
</feature>
<organism evidence="5 6">
    <name type="scientific">Nitrosospira lacus</name>
    <dbReference type="NCBI Taxonomy" id="1288494"/>
    <lineage>
        <taxon>Bacteria</taxon>
        <taxon>Pseudomonadati</taxon>
        <taxon>Pseudomonadota</taxon>
        <taxon>Betaproteobacteria</taxon>
        <taxon>Nitrosomonadales</taxon>
        <taxon>Nitrosomonadaceae</taxon>
        <taxon>Nitrosospira</taxon>
    </lineage>
</organism>
<keyword evidence="2" id="KW-0472">Membrane</keyword>
<accession>A0A1W6SQI1</accession>
<dbReference type="RefSeq" id="WP_004178634.1">
    <property type="nucleotide sequence ID" value="NZ_CP021106.3"/>
</dbReference>
<keyword evidence="2" id="KW-1133">Transmembrane helix</keyword>